<dbReference type="InterPro" id="IPR010982">
    <property type="entry name" value="Lambda_DNA-bd_dom_sf"/>
</dbReference>
<dbReference type="Gene3D" id="1.10.260.40">
    <property type="entry name" value="lambda repressor-like DNA-binding domains"/>
    <property type="match status" value="1"/>
</dbReference>
<evidence type="ECO:0000313" key="2">
    <source>
        <dbReference type="EMBL" id="EIG53568.1"/>
    </source>
</evidence>
<reference evidence="2" key="1">
    <citation type="submission" date="2011-11" db="EMBL/GenBank/DDBJ databases">
        <title>Improved High-Quality Draft sequence of Desulfovibrio sp. U5L.</title>
        <authorList>
            <consortium name="US DOE Joint Genome Institute"/>
            <person name="Lucas S."/>
            <person name="Han J."/>
            <person name="Lapidus A."/>
            <person name="Cheng J.-F."/>
            <person name="Goodwin L."/>
            <person name="Pitluck S."/>
            <person name="Peters L."/>
            <person name="Ovchinnikova G."/>
            <person name="Held B."/>
            <person name="Detter J.C."/>
            <person name="Han C."/>
            <person name="Tapia R."/>
            <person name="Land M."/>
            <person name="Hauser L."/>
            <person name="Kyrpides N."/>
            <person name="Ivanova N."/>
            <person name="Pagani I."/>
            <person name="Gabster J."/>
            <person name="Walker C."/>
            <person name="Stolyar S."/>
            <person name="Stahl D."/>
            <person name="Arkin A."/>
            <person name="Dehal P."/>
            <person name="Hazen T."/>
            <person name="Woyke T."/>
        </authorList>
    </citation>
    <scope>NUCLEOTIDE SEQUENCE [LARGE SCALE GENOMIC DNA]</scope>
    <source>
        <strain evidence="2">U5L</strain>
    </source>
</reference>
<organism evidence="2">
    <name type="scientific">Desulfovibrio sp. U5L</name>
    <dbReference type="NCBI Taxonomy" id="596152"/>
    <lineage>
        <taxon>Bacteria</taxon>
        <taxon>Pseudomonadati</taxon>
        <taxon>Thermodesulfobacteriota</taxon>
        <taxon>Desulfovibrionia</taxon>
        <taxon>Desulfovibrionales</taxon>
        <taxon>Desulfovibrionaceae</taxon>
        <taxon>Desulfovibrio</taxon>
    </lineage>
</organism>
<dbReference type="EMBL" id="JH600068">
    <property type="protein sequence ID" value="EIG53568.1"/>
    <property type="molecule type" value="Genomic_DNA"/>
</dbReference>
<dbReference type="AlphaFoldDB" id="I2Q1B2"/>
<accession>I2Q1B2</accession>
<dbReference type="eggNOG" id="COG2932">
    <property type="taxonomic scope" value="Bacteria"/>
</dbReference>
<proteinExistence type="predicted"/>
<dbReference type="STRING" id="596152.DesU5LDRAFT_1893"/>
<dbReference type="Pfam" id="PF07022">
    <property type="entry name" value="Phage_CI_repr"/>
    <property type="match status" value="1"/>
</dbReference>
<protein>
    <submittedName>
        <fullName evidence="2">Bacteriophage CI repressor-like protein</fullName>
    </submittedName>
</protein>
<feature type="domain" description="Bacteriophage CI repressor N-terminal" evidence="1">
    <location>
        <begin position="4"/>
        <end position="68"/>
    </location>
</feature>
<dbReference type="HOGENOM" id="CLU_1793400_0_0_7"/>
<dbReference type="InterPro" id="IPR010744">
    <property type="entry name" value="Phage_CI_N"/>
</dbReference>
<gene>
    <name evidence="2" type="ORF">DesU5LDRAFT_1893</name>
</gene>
<name>I2Q1B2_9BACT</name>
<dbReference type="GO" id="GO:0045892">
    <property type="term" value="P:negative regulation of DNA-templated transcription"/>
    <property type="evidence" value="ECO:0007669"/>
    <property type="project" value="InterPro"/>
</dbReference>
<sequence length="144" mass="15414">MFADVMERIHEATNLHTQSALAACLDIRQSSISDAKKRGSIPDAWLVVLYEKFGLNPTWIKTGAGAAYLTGDHDRKGPIPEPAFVPPPPEPTVTELKGALEARLGEGLRVVIAGAGDHVAITPAGVARSERIHEETCSEEVAHV</sequence>
<evidence type="ECO:0000259" key="1">
    <source>
        <dbReference type="Pfam" id="PF07022"/>
    </source>
</evidence>
<dbReference type="OrthoDB" id="5464916at2"/>
<dbReference type="GO" id="GO:0003677">
    <property type="term" value="F:DNA binding"/>
    <property type="evidence" value="ECO:0007669"/>
    <property type="project" value="InterPro"/>
</dbReference>